<dbReference type="Proteomes" id="UP000094285">
    <property type="component" value="Unassembled WGS sequence"/>
</dbReference>
<organism evidence="1 2">
    <name type="scientific">Suhomyces tanzawaensis NRRL Y-17324</name>
    <dbReference type="NCBI Taxonomy" id="984487"/>
    <lineage>
        <taxon>Eukaryota</taxon>
        <taxon>Fungi</taxon>
        <taxon>Dikarya</taxon>
        <taxon>Ascomycota</taxon>
        <taxon>Saccharomycotina</taxon>
        <taxon>Pichiomycetes</taxon>
        <taxon>Debaryomycetaceae</taxon>
        <taxon>Suhomyces</taxon>
    </lineage>
</organism>
<accession>A0A1E4SMT5</accession>
<dbReference type="AlphaFoldDB" id="A0A1E4SMT5"/>
<evidence type="ECO:0000313" key="1">
    <source>
        <dbReference type="EMBL" id="ODV80831.1"/>
    </source>
</evidence>
<dbReference type="GeneID" id="30980500"/>
<proteinExistence type="predicted"/>
<keyword evidence="2" id="KW-1185">Reference proteome</keyword>
<dbReference type="EMBL" id="KV453910">
    <property type="protein sequence ID" value="ODV80831.1"/>
    <property type="molecule type" value="Genomic_DNA"/>
</dbReference>
<reference evidence="2" key="1">
    <citation type="submission" date="2016-05" db="EMBL/GenBank/DDBJ databases">
        <title>Comparative genomics of biotechnologically important yeasts.</title>
        <authorList>
            <consortium name="DOE Joint Genome Institute"/>
            <person name="Riley R."/>
            <person name="Haridas S."/>
            <person name="Wolfe K.H."/>
            <person name="Lopes M.R."/>
            <person name="Hittinger C.T."/>
            <person name="Goker M."/>
            <person name="Salamov A."/>
            <person name="Wisecaver J."/>
            <person name="Long T.M."/>
            <person name="Aerts A.L."/>
            <person name="Barry K."/>
            <person name="Choi C."/>
            <person name="Clum A."/>
            <person name="Coughlan A.Y."/>
            <person name="Deshpande S."/>
            <person name="Douglass A.P."/>
            <person name="Hanson S.J."/>
            <person name="Klenk H.-P."/>
            <person name="Labutti K."/>
            <person name="Lapidus A."/>
            <person name="Lindquist E."/>
            <person name="Lipzen A."/>
            <person name="Meier-Kolthoff J.P."/>
            <person name="Ohm R.A."/>
            <person name="Otillar R.P."/>
            <person name="Pangilinan J."/>
            <person name="Peng Y."/>
            <person name="Rokas A."/>
            <person name="Rosa C.A."/>
            <person name="Scheuner C."/>
            <person name="Sibirny A.A."/>
            <person name="Slot J.C."/>
            <person name="Stielow J.B."/>
            <person name="Sun H."/>
            <person name="Kurtzman C.P."/>
            <person name="Blackwell M."/>
            <person name="Grigoriev I.V."/>
            <person name="Jeffries T.W."/>
        </authorList>
    </citation>
    <scope>NUCLEOTIDE SEQUENCE [LARGE SCALE GENOMIC DNA]</scope>
    <source>
        <strain evidence="2">NRRL Y-17324</strain>
    </source>
</reference>
<dbReference type="RefSeq" id="XP_020065953.1">
    <property type="nucleotide sequence ID" value="XM_020206363.1"/>
</dbReference>
<sequence length="74" mass="8172">MHHSLIDNIRLPKTARPQMLVAQQRRLHPPPNGPSTSAMLPSLRVVAGSSHYRGTTWRLAISTRSAPATLVLPR</sequence>
<gene>
    <name evidence="1" type="ORF">CANTADRAFT_176409</name>
</gene>
<evidence type="ECO:0000313" key="2">
    <source>
        <dbReference type="Proteomes" id="UP000094285"/>
    </source>
</evidence>
<protein>
    <submittedName>
        <fullName evidence="1">Uncharacterized protein</fullName>
    </submittedName>
</protein>
<name>A0A1E4SMT5_9ASCO</name>